<evidence type="ECO:0000256" key="1">
    <source>
        <dbReference type="ARBA" id="ARBA00023295"/>
    </source>
</evidence>
<evidence type="ECO:0000259" key="4">
    <source>
        <dbReference type="PROSITE" id="PS50853"/>
    </source>
</evidence>
<keyword evidence="3" id="KW-0472">Membrane</keyword>
<dbReference type="Pfam" id="PF00041">
    <property type="entry name" value="fn3"/>
    <property type="match status" value="1"/>
</dbReference>
<dbReference type="AlphaFoldDB" id="A0A9P2T8I6"/>
<keyword evidence="3" id="KW-1133">Transmembrane helix</keyword>
<dbReference type="SUPFAM" id="SSF52266">
    <property type="entry name" value="SGNH hydrolase"/>
    <property type="match status" value="1"/>
</dbReference>
<keyword evidence="2" id="KW-0119">Carbohydrate metabolism</keyword>
<proteinExistence type="predicted"/>
<keyword evidence="1" id="KW-0378">Hydrolase</keyword>
<comment type="caution">
    <text evidence="5">The sequence shown here is derived from an EMBL/GenBank/DDBJ whole genome shotgun (WGS) entry which is preliminary data.</text>
</comment>
<accession>A0A9P2T8I6</accession>
<keyword evidence="3" id="KW-0812">Transmembrane</keyword>
<evidence type="ECO:0000256" key="2">
    <source>
        <dbReference type="ARBA" id="ARBA00023326"/>
    </source>
</evidence>
<dbReference type="Gene3D" id="2.60.40.10">
    <property type="entry name" value="Immunoglobulins"/>
    <property type="match status" value="1"/>
</dbReference>
<dbReference type="InterPro" id="IPR036116">
    <property type="entry name" value="FN3_sf"/>
</dbReference>
<dbReference type="InterPro" id="IPR036514">
    <property type="entry name" value="SGNH_hydro_sf"/>
</dbReference>
<organism evidence="5 6">
    <name type="scientific">Thermobifida fusca TM51</name>
    <dbReference type="NCBI Taxonomy" id="1169414"/>
    <lineage>
        <taxon>Bacteria</taxon>
        <taxon>Bacillati</taxon>
        <taxon>Actinomycetota</taxon>
        <taxon>Actinomycetes</taxon>
        <taxon>Streptosporangiales</taxon>
        <taxon>Nocardiopsidaceae</taxon>
        <taxon>Thermobifida</taxon>
    </lineage>
</organism>
<dbReference type="GO" id="GO:0004622">
    <property type="term" value="F:phosphatidylcholine lysophospholipase activity"/>
    <property type="evidence" value="ECO:0007669"/>
    <property type="project" value="TreeGrafter"/>
</dbReference>
<dbReference type="Pfam" id="PF13472">
    <property type="entry name" value="Lipase_GDSL_2"/>
    <property type="match status" value="1"/>
</dbReference>
<dbReference type="InterPro" id="IPR051532">
    <property type="entry name" value="Ester_Hydrolysis_Enzymes"/>
</dbReference>
<dbReference type="GO" id="GO:0000272">
    <property type="term" value="P:polysaccharide catabolic process"/>
    <property type="evidence" value="ECO:0007669"/>
    <property type="project" value="UniProtKB-KW"/>
</dbReference>
<dbReference type="EMBL" id="AOSG01000071">
    <property type="protein sequence ID" value="EOR70497.1"/>
    <property type="molecule type" value="Genomic_DNA"/>
</dbReference>
<dbReference type="InterPro" id="IPR013830">
    <property type="entry name" value="SGNH_hydro"/>
</dbReference>
<gene>
    <name evidence="5" type="ORF">TM51_12688</name>
</gene>
<evidence type="ECO:0000313" key="6">
    <source>
        <dbReference type="Proteomes" id="UP000014184"/>
    </source>
</evidence>
<evidence type="ECO:0000256" key="3">
    <source>
        <dbReference type="SAM" id="Phobius"/>
    </source>
</evidence>
<dbReference type="SUPFAM" id="SSF49265">
    <property type="entry name" value="Fibronectin type III"/>
    <property type="match status" value="1"/>
</dbReference>
<protein>
    <submittedName>
        <fullName evidence="5">Fibronectin type III</fullName>
    </submittedName>
</protein>
<dbReference type="Proteomes" id="UP000014184">
    <property type="component" value="Unassembled WGS sequence"/>
</dbReference>
<dbReference type="CDD" id="cd00063">
    <property type="entry name" value="FN3"/>
    <property type="match status" value="1"/>
</dbReference>
<dbReference type="Gene3D" id="3.40.50.1110">
    <property type="entry name" value="SGNH hydrolase"/>
    <property type="match status" value="1"/>
</dbReference>
<keyword evidence="6" id="KW-1185">Reference proteome</keyword>
<dbReference type="PANTHER" id="PTHR30383:SF2">
    <property type="entry name" value="CELLULOSE-BINDING PROTEIN"/>
    <property type="match status" value="1"/>
</dbReference>
<reference evidence="5 6" key="1">
    <citation type="journal article" date="2013" name="Genome Announc.">
        <title>Draft Genome Sequence of the Lignocellulose Decomposer Thermobifida fusca Strain TM51.</title>
        <authorList>
            <person name="Toth A."/>
            <person name="Barna T."/>
            <person name="Nagy I."/>
            <person name="Horvath B."/>
            <person name="Nagy I."/>
            <person name="Tancsics A."/>
            <person name="Kriszt B."/>
            <person name="Baka E."/>
            <person name="Fekete C."/>
            <person name="Kukolya J."/>
        </authorList>
    </citation>
    <scope>NUCLEOTIDE SEQUENCE [LARGE SCALE GENOMIC DNA]</scope>
    <source>
        <strain evidence="5 6">TM51</strain>
    </source>
</reference>
<dbReference type="RefSeq" id="WP_011292893.1">
    <property type="nucleotide sequence ID" value="NZ_AOSG01000071.1"/>
</dbReference>
<name>A0A9P2T8I6_THEFU</name>
<feature type="transmembrane region" description="Helical" evidence="3">
    <location>
        <begin position="28"/>
        <end position="47"/>
    </location>
</feature>
<dbReference type="PANTHER" id="PTHR30383">
    <property type="entry name" value="THIOESTERASE 1/PROTEASE 1/LYSOPHOSPHOLIPASE L1"/>
    <property type="match status" value="1"/>
</dbReference>
<dbReference type="InterPro" id="IPR013783">
    <property type="entry name" value="Ig-like_fold"/>
</dbReference>
<sequence length="506" mass="54365">MEQTDTPPPAEGAEETGRRRRWLWARPPVSGLLAITMAAMAFTMLVLQTTLGGFRVDGPAPPRPAPPTEWSPPGDPVRIMVCGDSRVQGSTGDYTWRYWLWEHLTEHAGVAVDFVGPRNDLFDPVADRPGDHRYAADFDTDHAGVWGATAAEVAERIGREVVDADPHYLLLLVGVNDIVRGASTAEVLDRTRGIVAAARLAKGDIRIVLGEIPPVWGTENDRAANTVIHSYNTALPTLAEQLTTANSPVVVARTAADYAPADDNWDAVHPNTRGELKIAAAFADALARPLNLGAPYPRPLPEVTVGPTAAPEDVRAERTAEGVHVYWEDVEGATHYEVFQRRVSPDPDEQTSLGVVAATAEETETYEVTGLFAGAVYEFAVRALKGDDPGPLSASVQLELDDDPPPAPEGLRIVAGVLTWEAAPGATHYAVWRRQLKCSGAAGDQCAPADSAEVSADTGWETVAVVHDATQVELGPGHEGHEFAVRAHRDYLAGGFSERIVYRASD</sequence>
<feature type="domain" description="Fibronectin type-III" evidence="4">
    <location>
        <begin position="310"/>
        <end position="403"/>
    </location>
</feature>
<dbReference type="GO" id="GO:0016798">
    <property type="term" value="F:hydrolase activity, acting on glycosyl bonds"/>
    <property type="evidence" value="ECO:0007669"/>
    <property type="project" value="UniProtKB-KW"/>
</dbReference>
<evidence type="ECO:0000313" key="5">
    <source>
        <dbReference type="EMBL" id="EOR70497.1"/>
    </source>
</evidence>
<keyword evidence="1" id="KW-0326">Glycosidase</keyword>
<dbReference type="InterPro" id="IPR003961">
    <property type="entry name" value="FN3_dom"/>
</dbReference>
<dbReference type="SMART" id="SM00060">
    <property type="entry name" value="FN3"/>
    <property type="match status" value="2"/>
</dbReference>
<keyword evidence="2" id="KW-0624">Polysaccharide degradation</keyword>
<dbReference type="PROSITE" id="PS50853">
    <property type="entry name" value="FN3"/>
    <property type="match status" value="1"/>
</dbReference>